<evidence type="ECO:0000256" key="4">
    <source>
        <dbReference type="ARBA" id="ARBA00023163"/>
    </source>
</evidence>
<sequence>MGHRRVHSEILLRIPDQISFGGSMEGGDDADDLLATYMDMEKIEYFDDKQNDPMNCHDNAPQDHHHNNNNNQKPRHCMILANRQSAARSKERKARYMQELEKRVKSLQTEATALSVQLSLFKRDTTGLTNENMDLRRQLESMEQQAQLRDALNDALKQELDRLKAATGDTSNTADTFISRPSPALDSHQTEPIEAIMINMAQQPKVPQHFPIDRGSFLPFESSKPRVPQFCTNEANMSYPPQAMDSPLGNISPYTFESNSQSPEQEVYTTSRTQMLGQMPINDHSNKWQGLDINGLNSYHVKVEGPSIIANENMKAF</sequence>
<evidence type="ECO:0000256" key="7">
    <source>
        <dbReference type="SAM" id="MobiDB-lite"/>
    </source>
</evidence>
<dbReference type="SMART" id="SM00338">
    <property type="entry name" value="BRLZ"/>
    <property type="match status" value="1"/>
</dbReference>
<keyword evidence="2" id="KW-0805">Transcription regulation</keyword>
<reference evidence="9" key="1">
    <citation type="journal article" date="2017" name="Nature">
        <title>The genome of Chenopodium quinoa.</title>
        <authorList>
            <person name="Jarvis D.E."/>
            <person name="Ho Y.S."/>
            <person name="Lightfoot D.J."/>
            <person name="Schmoeckel S.M."/>
            <person name="Li B."/>
            <person name="Borm T.J.A."/>
            <person name="Ohyanagi H."/>
            <person name="Mineta K."/>
            <person name="Michell C.T."/>
            <person name="Saber N."/>
            <person name="Kharbatia N.M."/>
            <person name="Rupper R.R."/>
            <person name="Sharp A.R."/>
            <person name="Dally N."/>
            <person name="Boughton B.A."/>
            <person name="Woo Y.H."/>
            <person name="Gao G."/>
            <person name="Schijlen E.G.W.M."/>
            <person name="Guo X."/>
            <person name="Momin A.A."/>
            <person name="Negrao S."/>
            <person name="Al-Babili S."/>
            <person name="Gehring C."/>
            <person name="Roessner U."/>
            <person name="Jung C."/>
            <person name="Murphy K."/>
            <person name="Arold S.T."/>
            <person name="Gojobori T."/>
            <person name="van der Linden C.G."/>
            <person name="van Loo E.N."/>
            <person name="Jellen E.N."/>
            <person name="Maughan P.J."/>
            <person name="Tester M."/>
        </authorList>
    </citation>
    <scope>NUCLEOTIDE SEQUENCE [LARGE SCALE GENOMIC DNA]</scope>
    <source>
        <strain evidence="9">cv. PI 614886</strain>
    </source>
</reference>
<dbReference type="Gene3D" id="1.20.5.170">
    <property type="match status" value="1"/>
</dbReference>
<dbReference type="Proteomes" id="UP000596660">
    <property type="component" value="Unplaced"/>
</dbReference>
<feature type="coiled-coil region" evidence="6">
    <location>
        <begin position="90"/>
        <end position="162"/>
    </location>
</feature>
<evidence type="ECO:0000256" key="3">
    <source>
        <dbReference type="ARBA" id="ARBA00023125"/>
    </source>
</evidence>
<dbReference type="PROSITE" id="PS50217">
    <property type="entry name" value="BZIP"/>
    <property type="match status" value="1"/>
</dbReference>
<protein>
    <recommendedName>
        <fullName evidence="8">BZIP domain-containing protein</fullName>
    </recommendedName>
</protein>
<dbReference type="OMA" id="DINAFDS"/>
<accession>A0A803MJN3</accession>
<dbReference type="SUPFAM" id="SSF57959">
    <property type="entry name" value="Leucine zipper domain"/>
    <property type="match status" value="1"/>
</dbReference>
<dbReference type="PANTHER" id="PTHR13690">
    <property type="entry name" value="TRANSCRIPTION FACTOR POSF21-RELATED"/>
    <property type="match status" value="1"/>
</dbReference>
<keyword evidence="5" id="KW-0539">Nucleus</keyword>
<evidence type="ECO:0000256" key="1">
    <source>
        <dbReference type="ARBA" id="ARBA00004123"/>
    </source>
</evidence>
<proteinExistence type="predicted"/>
<feature type="region of interest" description="Disordered" evidence="7">
    <location>
        <begin position="166"/>
        <end position="187"/>
    </location>
</feature>
<evidence type="ECO:0000256" key="5">
    <source>
        <dbReference type="ARBA" id="ARBA00023242"/>
    </source>
</evidence>
<dbReference type="Gramene" id="AUR62030616-RA">
    <property type="protein sequence ID" value="AUR62030616-RA:cds"/>
    <property type="gene ID" value="AUR62030616"/>
</dbReference>
<dbReference type="InterPro" id="IPR046347">
    <property type="entry name" value="bZIP_sf"/>
</dbReference>
<evidence type="ECO:0000259" key="8">
    <source>
        <dbReference type="PROSITE" id="PS50217"/>
    </source>
</evidence>
<evidence type="ECO:0000313" key="10">
    <source>
        <dbReference type="Proteomes" id="UP000596660"/>
    </source>
</evidence>
<dbReference type="GO" id="GO:0005634">
    <property type="term" value="C:nucleus"/>
    <property type="evidence" value="ECO:0007669"/>
    <property type="project" value="UniProtKB-SubCell"/>
</dbReference>
<dbReference type="InterPro" id="IPR004827">
    <property type="entry name" value="bZIP"/>
</dbReference>
<feature type="region of interest" description="Disordered" evidence="7">
    <location>
        <begin position="49"/>
        <end position="73"/>
    </location>
</feature>
<evidence type="ECO:0000256" key="6">
    <source>
        <dbReference type="SAM" id="Coils"/>
    </source>
</evidence>
<dbReference type="InterPro" id="IPR044759">
    <property type="entry name" value="bZIP_RF2"/>
</dbReference>
<keyword evidence="10" id="KW-1185">Reference proteome</keyword>
<organism evidence="9 10">
    <name type="scientific">Chenopodium quinoa</name>
    <name type="common">Quinoa</name>
    <dbReference type="NCBI Taxonomy" id="63459"/>
    <lineage>
        <taxon>Eukaryota</taxon>
        <taxon>Viridiplantae</taxon>
        <taxon>Streptophyta</taxon>
        <taxon>Embryophyta</taxon>
        <taxon>Tracheophyta</taxon>
        <taxon>Spermatophyta</taxon>
        <taxon>Magnoliopsida</taxon>
        <taxon>eudicotyledons</taxon>
        <taxon>Gunneridae</taxon>
        <taxon>Pentapetalae</taxon>
        <taxon>Caryophyllales</taxon>
        <taxon>Chenopodiaceae</taxon>
        <taxon>Chenopodioideae</taxon>
        <taxon>Atripliceae</taxon>
        <taxon>Chenopodium</taxon>
    </lineage>
</organism>
<comment type="subcellular location">
    <subcellularLocation>
        <location evidence="1">Nucleus</location>
    </subcellularLocation>
</comment>
<dbReference type="CDD" id="cd14703">
    <property type="entry name" value="bZIP_plant_RF2"/>
    <property type="match status" value="1"/>
</dbReference>
<dbReference type="PANTHER" id="PTHR13690:SF153">
    <property type="entry name" value="TRANSCRIPTION FACTOR RF2B-LIKE"/>
    <property type="match status" value="1"/>
</dbReference>
<evidence type="ECO:0000256" key="2">
    <source>
        <dbReference type="ARBA" id="ARBA00023015"/>
    </source>
</evidence>
<dbReference type="GO" id="GO:0003700">
    <property type="term" value="F:DNA-binding transcription factor activity"/>
    <property type="evidence" value="ECO:0007669"/>
    <property type="project" value="InterPro"/>
</dbReference>
<dbReference type="AlphaFoldDB" id="A0A803MJN3"/>
<keyword evidence="4" id="KW-0804">Transcription</keyword>
<dbReference type="EnsemblPlants" id="AUR62030616-RA">
    <property type="protein sequence ID" value="AUR62030616-RA:cds"/>
    <property type="gene ID" value="AUR62030616"/>
</dbReference>
<feature type="domain" description="BZIP" evidence="8">
    <location>
        <begin position="82"/>
        <end position="135"/>
    </location>
</feature>
<reference evidence="9" key="2">
    <citation type="submission" date="2021-03" db="UniProtKB">
        <authorList>
            <consortium name="EnsemblPlants"/>
        </authorList>
    </citation>
    <scope>IDENTIFICATION</scope>
</reference>
<keyword evidence="3" id="KW-0238">DNA-binding</keyword>
<dbReference type="GO" id="GO:0003677">
    <property type="term" value="F:DNA binding"/>
    <property type="evidence" value="ECO:0007669"/>
    <property type="project" value="UniProtKB-KW"/>
</dbReference>
<keyword evidence="6" id="KW-0175">Coiled coil</keyword>
<name>A0A803MJN3_CHEQI</name>
<dbReference type="Pfam" id="PF07716">
    <property type="entry name" value="bZIP_2"/>
    <property type="match status" value="1"/>
</dbReference>
<evidence type="ECO:0000313" key="9">
    <source>
        <dbReference type="EnsemblPlants" id="AUR62030616-RA:cds"/>
    </source>
</evidence>